<dbReference type="Proteomes" id="UP000041254">
    <property type="component" value="Unassembled WGS sequence"/>
</dbReference>
<dbReference type="PANTHER" id="PTHR22808:SF3">
    <property type="entry name" value="5-METHYLCYTOSINE RRNA METHYLTRANSFERASE NSUN4"/>
    <property type="match status" value="1"/>
</dbReference>
<dbReference type="SUPFAM" id="SSF53335">
    <property type="entry name" value="S-adenosyl-L-methionine-dependent methyltransferases"/>
    <property type="match status" value="1"/>
</dbReference>
<keyword evidence="8" id="KW-0496">Mitochondrion</keyword>
<keyword evidence="5 11" id="KW-0949">S-adenosyl-L-methionine</keyword>
<evidence type="ECO:0000259" key="13">
    <source>
        <dbReference type="PROSITE" id="PS51686"/>
    </source>
</evidence>
<keyword evidence="6 11" id="KW-0694">RNA-binding</keyword>
<dbReference type="GO" id="GO:0005762">
    <property type="term" value="C:mitochondrial large ribosomal subunit"/>
    <property type="evidence" value="ECO:0007669"/>
    <property type="project" value="TreeGrafter"/>
</dbReference>
<keyword evidence="15" id="KW-1185">Reference proteome</keyword>
<gene>
    <name evidence="14" type="ORF">Vbra_18604</name>
</gene>
<evidence type="ECO:0000256" key="4">
    <source>
        <dbReference type="ARBA" id="ARBA00022679"/>
    </source>
</evidence>
<dbReference type="STRING" id="1169540.A0A0G4GSN5"/>
<dbReference type="PANTHER" id="PTHR22808">
    <property type="entry name" value="NCL1 YEAST -RELATED NOL1/NOP2/FMU SUN DOMAIN-CONTAINING"/>
    <property type="match status" value="1"/>
</dbReference>
<name>A0A0G4GSN5_VITBC</name>
<dbReference type="GO" id="GO:0031167">
    <property type="term" value="P:rRNA methylation"/>
    <property type="evidence" value="ECO:0007669"/>
    <property type="project" value="TreeGrafter"/>
</dbReference>
<dbReference type="EMBL" id="CDMY01000791">
    <property type="protein sequence ID" value="CEM33689.1"/>
    <property type="molecule type" value="Genomic_DNA"/>
</dbReference>
<feature type="region of interest" description="Disordered" evidence="12">
    <location>
        <begin position="141"/>
        <end position="160"/>
    </location>
</feature>
<dbReference type="GO" id="GO:0008173">
    <property type="term" value="F:RNA methyltransferase activity"/>
    <property type="evidence" value="ECO:0007669"/>
    <property type="project" value="InterPro"/>
</dbReference>
<dbReference type="AlphaFoldDB" id="A0A0G4GSN5"/>
<protein>
    <recommendedName>
        <fullName evidence="9">NOL1/NOP2/Sun domain family member 4</fullName>
    </recommendedName>
</protein>
<feature type="binding site" evidence="11">
    <location>
        <position position="169"/>
    </location>
    <ligand>
        <name>S-adenosyl-L-methionine</name>
        <dbReference type="ChEBI" id="CHEBI:59789"/>
    </ligand>
</feature>
<evidence type="ECO:0000313" key="14">
    <source>
        <dbReference type="EMBL" id="CEM33689.1"/>
    </source>
</evidence>
<evidence type="ECO:0000256" key="11">
    <source>
        <dbReference type="PROSITE-ProRule" id="PRU01023"/>
    </source>
</evidence>
<dbReference type="PhylomeDB" id="A0A0G4GSN5"/>
<dbReference type="InterPro" id="IPR029063">
    <property type="entry name" value="SAM-dependent_MTases_sf"/>
</dbReference>
<evidence type="ECO:0000256" key="7">
    <source>
        <dbReference type="ARBA" id="ARBA00022946"/>
    </source>
</evidence>
<evidence type="ECO:0000256" key="10">
    <source>
        <dbReference type="ARBA" id="ARBA00049302"/>
    </source>
</evidence>
<evidence type="ECO:0000256" key="6">
    <source>
        <dbReference type="ARBA" id="ARBA00022884"/>
    </source>
</evidence>
<dbReference type="VEuPathDB" id="CryptoDB:Vbra_18604"/>
<reference evidence="14 15" key="1">
    <citation type="submission" date="2014-11" db="EMBL/GenBank/DDBJ databases">
        <authorList>
            <person name="Zhu J."/>
            <person name="Qi W."/>
            <person name="Song R."/>
        </authorList>
    </citation>
    <scope>NUCLEOTIDE SEQUENCE [LARGE SCALE GENOMIC DNA]</scope>
</reference>
<comment type="catalytic activity">
    <reaction evidence="10">
        <text>a cytidine in rRNA + S-adenosyl-L-methionine = a 5-methylcytidine in rRNA + S-adenosyl-L-homocysteine + H(+)</text>
        <dbReference type="Rhea" id="RHEA:61484"/>
        <dbReference type="Rhea" id="RHEA-COMP:15836"/>
        <dbReference type="Rhea" id="RHEA-COMP:15837"/>
        <dbReference type="ChEBI" id="CHEBI:15378"/>
        <dbReference type="ChEBI" id="CHEBI:57856"/>
        <dbReference type="ChEBI" id="CHEBI:59789"/>
        <dbReference type="ChEBI" id="CHEBI:74483"/>
        <dbReference type="ChEBI" id="CHEBI:82748"/>
    </reaction>
</comment>
<evidence type="ECO:0000256" key="9">
    <source>
        <dbReference type="ARBA" id="ARBA00042050"/>
    </source>
</evidence>
<dbReference type="PRINTS" id="PR02008">
    <property type="entry name" value="RCMTFAMILY"/>
</dbReference>
<dbReference type="InParanoid" id="A0A0G4GSN5"/>
<comment type="subcellular location">
    <subcellularLocation>
        <location evidence="1">Mitochondrion</location>
    </subcellularLocation>
</comment>
<dbReference type="OMA" id="NICCINL"/>
<evidence type="ECO:0000256" key="12">
    <source>
        <dbReference type="SAM" id="MobiDB-lite"/>
    </source>
</evidence>
<dbReference type="PROSITE" id="PS51686">
    <property type="entry name" value="SAM_MT_RSMB_NOP"/>
    <property type="match status" value="1"/>
</dbReference>
<keyword evidence="2" id="KW-0698">rRNA processing</keyword>
<dbReference type="FunCoup" id="A0A0G4GSN5">
    <property type="interactions" value="32"/>
</dbReference>
<feature type="domain" description="SAM-dependent MTase RsmB/NOP-type" evidence="13">
    <location>
        <begin position="25"/>
        <end position="376"/>
    </location>
</feature>
<dbReference type="InterPro" id="IPR001678">
    <property type="entry name" value="MeTrfase_RsmB-F_NOP2_dom"/>
</dbReference>
<evidence type="ECO:0000256" key="8">
    <source>
        <dbReference type="ARBA" id="ARBA00023128"/>
    </source>
</evidence>
<accession>A0A0G4GSN5</accession>
<feature type="binding site" evidence="11">
    <location>
        <begin position="117"/>
        <end position="123"/>
    </location>
    <ligand>
        <name>S-adenosyl-L-methionine</name>
        <dbReference type="ChEBI" id="CHEBI:59789"/>
    </ligand>
</feature>
<dbReference type="GO" id="GO:0003723">
    <property type="term" value="F:RNA binding"/>
    <property type="evidence" value="ECO:0007669"/>
    <property type="project" value="UniProtKB-UniRule"/>
</dbReference>
<organism evidence="14 15">
    <name type="scientific">Vitrella brassicaformis (strain CCMP3155)</name>
    <dbReference type="NCBI Taxonomy" id="1169540"/>
    <lineage>
        <taxon>Eukaryota</taxon>
        <taxon>Sar</taxon>
        <taxon>Alveolata</taxon>
        <taxon>Colpodellida</taxon>
        <taxon>Vitrellaceae</taxon>
        <taxon>Vitrella</taxon>
    </lineage>
</organism>
<evidence type="ECO:0000313" key="15">
    <source>
        <dbReference type="Proteomes" id="UP000041254"/>
    </source>
</evidence>
<evidence type="ECO:0000256" key="5">
    <source>
        <dbReference type="ARBA" id="ARBA00022691"/>
    </source>
</evidence>
<sequence>MSVKGLSGWHATNAKQFGQDRWRSLYAALWSPKSHAALVSPFERHADELVRRRGMQPIEGVPFCWVEHGQSNGAEGAEAAGSRQDEQGVIYWLDAASAASLFFLPLPAGPSTVLDMCAAPGGKSLVLASRIFASAAPAMAGADAEGTPDAHDHGHGHRTATTGRLVCNEHSRPRLDRLAATLRAFLPAELLDHGQCVTFTNDDAANPRQVALLAPFDGVLLDAPCTSDRHLLHSGPSGLAKWASGTPKGHADRQLRLATAALGMLKPGGHLLYSTCALSEVENDQVIERLLSRAARDPSCVQCEAVTPTQMMDMYKAHISPHTRPPDGDAQGGDCMSSTKSVGVRVCWEATRVGVVCLPDRSMGCGPLYVALVKRAK</sequence>
<evidence type="ECO:0000256" key="1">
    <source>
        <dbReference type="ARBA" id="ARBA00004173"/>
    </source>
</evidence>
<evidence type="ECO:0000256" key="3">
    <source>
        <dbReference type="ARBA" id="ARBA00022603"/>
    </source>
</evidence>
<feature type="binding site" evidence="11">
    <location>
        <position position="222"/>
    </location>
    <ligand>
        <name>S-adenosyl-L-methionine</name>
        <dbReference type="ChEBI" id="CHEBI:59789"/>
    </ligand>
</feature>
<dbReference type="InterPro" id="IPR023267">
    <property type="entry name" value="RCMT"/>
</dbReference>
<keyword evidence="3 11" id="KW-0489">Methyltransferase</keyword>
<dbReference type="OrthoDB" id="427002at2759"/>
<feature type="active site" description="Nucleophile" evidence="11">
    <location>
        <position position="276"/>
    </location>
</feature>
<dbReference type="Gene3D" id="3.40.50.150">
    <property type="entry name" value="Vaccinia Virus protein VP39"/>
    <property type="match status" value="1"/>
</dbReference>
<keyword evidence="7" id="KW-0809">Transit peptide</keyword>
<dbReference type="Pfam" id="PF01189">
    <property type="entry name" value="Methyltr_RsmB-F"/>
    <property type="match status" value="1"/>
</dbReference>
<dbReference type="InterPro" id="IPR049560">
    <property type="entry name" value="MeTrfase_RsmB-F_NOP2_cat"/>
</dbReference>
<evidence type="ECO:0000256" key="2">
    <source>
        <dbReference type="ARBA" id="ARBA00022552"/>
    </source>
</evidence>
<keyword evidence="4 11" id="KW-0808">Transferase</keyword>
<feature type="binding site" evidence="11">
    <location>
        <position position="203"/>
    </location>
    <ligand>
        <name>S-adenosyl-L-methionine</name>
        <dbReference type="ChEBI" id="CHEBI:59789"/>
    </ligand>
</feature>
<comment type="similarity">
    <text evidence="11">Belongs to the class I-like SAM-binding methyltransferase superfamily. RsmB/NOP family.</text>
</comment>
<proteinExistence type="inferred from homology"/>